<sequence>MKYLVVLVLCLALTSAMPFLRVGAEFGRSLGGVGGRHHRLHSHIFKRSADEKFYKSEDKDKLNAEPAPSAVWRLTSYIYGKLLRHNNDGKGQDHTPQSD</sequence>
<keyword evidence="3" id="KW-1185">Reference proteome</keyword>
<evidence type="ECO:0000256" key="1">
    <source>
        <dbReference type="SAM" id="SignalP"/>
    </source>
</evidence>
<dbReference type="EMBL" id="KQ458671">
    <property type="protein sequence ID" value="KPJ05551.1"/>
    <property type="molecule type" value="Genomic_DNA"/>
</dbReference>
<keyword evidence="1" id="KW-0732">Signal</keyword>
<gene>
    <name evidence="2" type="ORF">RR46_02167</name>
</gene>
<accession>A0A194QPX1</accession>
<name>A0A194QPX1_PAPXU</name>
<proteinExistence type="predicted"/>
<evidence type="ECO:0000313" key="3">
    <source>
        <dbReference type="Proteomes" id="UP000053268"/>
    </source>
</evidence>
<feature type="chain" id="PRO_5008264551" evidence="1">
    <location>
        <begin position="17"/>
        <end position="99"/>
    </location>
</feature>
<dbReference type="Proteomes" id="UP000053268">
    <property type="component" value="Unassembled WGS sequence"/>
</dbReference>
<feature type="signal peptide" evidence="1">
    <location>
        <begin position="1"/>
        <end position="16"/>
    </location>
</feature>
<organism evidence="2 3">
    <name type="scientific">Papilio xuthus</name>
    <name type="common">Asian swallowtail butterfly</name>
    <dbReference type="NCBI Taxonomy" id="66420"/>
    <lineage>
        <taxon>Eukaryota</taxon>
        <taxon>Metazoa</taxon>
        <taxon>Ecdysozoa</taxon>
        <taxon>Arthropoda</taxon>
        <taxon>Hexapoda</taxon>
        <taxon>Insecta</taxon>
        <taxon>Pterygota</taxon>
        <taxon>Neoptera</taxon>
        <taxon>Endopterygota</taxon>
        <taxon>Lepidoptera</taxon>
        <taxon>Glossata</taxon>
        <taxon>Ditrysia</taxon>
        <taxon>Papilionoidea</taxon>
        <taxon>Papilionidae</taxon>
        <taxon>Papilioninae</taxon>
        <taxon>Papilio</taxon>
    </lineage>
</organism>
<evidence type="ECO:0000313" key="2">
    <source>
        <dbReference type="EMBL" id="KPJ05551.1"/>
    </source>
</evidence>
<dbReference type="AlphaFoldDB" id="A0A194QPX1"/>
<reference evidence="2 3" key="1">
    <citation type="journal article" date="2015" name="Nat. Commun.">
        <title>Outbred genome sequencing and CRISPR/Cas9 gene editing in butterflies.</title>
        <authorList>
            <person name="Li X."/>
            <person name="Fan D."/>
            <person name="Zhang W."/>
            <person name="Liu G."/>
            <person name="Zhang L."/>
            <person name="Zhao L."/>
            <person name="Fang X."/>
            <person name="Chen L."/>
            <person name="Dong Y."/>
            <person name="Chen Y."/>
            <person name="Ding Y."/>
            <person name="Zhao R."/>
            <person name="Feng M."/>
            <person name="Zhu Y."/>
            <person name="Feng Y."/>
            <person name="Jiang X."/>
            <person name="Zhu D."/>
            <person name="Xiang H."/>
            <person name="Feng X."/>
            <person name="Li S."/>
            <person name="Wang J."/>
            <person name="Zhang G."/>
            <person name="Kronforst M.R."/>
            <person name="Wang W."/>
        </authorList>
    </citation>
    <scope>NUCLEOTIDE SEQUENCE [LARGE SCALE GENOMIC DNA]</scope>
    <source>
        <strain evidence="2">Ya'a_city_454_Px</strain>
        <tissue evidence="2">Whole body</tissue>
    </source>
</reference>
<protein>
    <submittedName>
        <fullName evidence="2">Uncharacterized protein</fullName>
    </submittedName>
</protein>